<evidence type="ECO:0008006" key="3">
    <source>
        <dbReference type="Google" id="ProtNLM"/>
    </source>
</evidence>
<evidence type="ECO:0000313" key="2">
    <source>
        <dbReference type="Proteomes" id="UP001317870"/>
    </source>
</evidence>
<dbReference type="InterPro" id="IPR022536">
    <property type="entry name" value="EspC"/>
</dbReference>
<dbReference type="EMBL" id="AP026978">
    <property type="protein sequence ID" value="BDT99260.1"/>
    <property type="molecule type" value="Genomic_DNA"/>
</dbReference>
<protein>
    <recommendedName>
        <fullName evidence="3">ESX-1 secretion-associated protein</fullName>
    </recommendedName>
</protein>
<proteinExistence type="predicted"/>
<sequence length="106" mass="10927">MNVLNVQPQTFRRYGEISDGMAATVAAAGVVDQAAVIAAAVPVFGLIGQEFLTSFAYAQANHFTALAQLVDILTATADTARGAAASYELTEQHSAAEFVPPAGNNA</sequence>
<gene>
    <name evidence="1" type="ORF">IFM12276_22890</name>
</gene>
<name>A0ABN6U285_9NOCA</name>
<organism evidence="1 2">
    <name type="scientific">Nocardia sputorum</name>
    <dbReference type="NCBI Taxonomy" id="2984338"/>
    <lineage>
        <taxon>Bacteria</taxon>
        <taxon>Bacillati</taxon>
        <taxon>Actinomycetota</taxon>
        <taxon>Actinomycetes</taxon>
        <taxon>Mycobacteriales</taxon>
        <taxon>Nocardiaceae</taxon>
        <taxon>Nocardia</taxon>
    </lineage>
</organism>
<dbReference type="RefSeq" id="WP_281879391.1">
    <property type="nucleotide sequence ID" value="NZ_AP026978.1"/>
</dbReference>
<dbReference type="Proteomes" id="UP001317870">
    <property type="component" value="Chromosome"/>
</dbReference>
<keyword evidence="2" id="KW-1185">Reference proteome</keyword>
<evidence type="ECO:0000313" key="1">
    <source>
        <dbReference type="EMBL" id="BDT99260.1"/>
    </source>
</evidence>
<dbReference type="Pfam" id="PF10824">
    <property type="entry name" value="T7SS_ESX_EspC"/>
    <property type="match status" value="1"/>
</dbReference>
<accession>A0ABN6U285</accession>
<reference evidence="1 2" key="1">
    <citation type="submission" date="2022-11" db="EMBL/GenBank/DDBJ databases">
        <title>Genome Sequencing of Nocardia sp. ON39_IFM12276 and assembly.</title>
        <authorList>
            <person name="Shimojima M."/>
            <person name="Toyokawa M."/>
            <person name="Uesaka K."/>
        </authorList>
    </citation>
    <scope>NUCLEOTIDE SEQUENCE [LARGE SCALE GENOMIC DNA]</scope>
    <source>
        <strain evidence="1 2">IFM 12276</strain>
    </source>
</reference>